<comment type="similarity">
    <text evidence="1">Belongs to the small Tim family.</text>
</comment>
<comment type="subcellular location">
    <subcellularLocation>
        <location evidence="1">Mitochondrion inner membrane</location>
        <topology evidence="1">Peripheral membrane protein</topology>
        <orientation evidence="1">Intermembrane side</orientation>
    </subcellularLocation>
</comment>
<dbReference type="EMBL" id="HBEL01014286">
    <property type="protein sequence ID" value="CAD8410707.1"/>
    <property type="molecule type" value="Transcribed_RNA"/>
</dbReference>
<evidence type="ECO:0000313" key="4">
    <source>
        <dbReference type="EMBL" id="CAD8410707.1"/>
    </source>
</evidence>
<dbReference type="SUPFAM" id="SSF144122">
    <property type="entry name" value="Tim10-like"/>
    <property type="match status" value="1"/>
</dbReference>
<keyword evidence="1" id="KW-0999">Mitochondrion inner membrane</keyword>
<feature type="region of interest" description="Disordered" evidence="2">
    <location>
        <begin position="1"/>
        <end position="50"/>
    </location>
</feature>
<name>A0A7S0GC03_9STRA</name>
<accession>A0A7S0GC03</accession>
<dbReference type="Gene3D" id="1.10.287.810">
    <property type="entry name" value="Mitochondrial import inner membrane translocase subunit tim13 like domains"/>
    <property type="match status" value="1"/>
</dbReference>
<dbReference type="GO" id="GO:0015031">
    <property type="term" value="P:protein transport"/>
    <property type="evidence" value="ECO:0007669"/>
    <property type="project" value="UniProtKB-KW"/>
</dbReference>
<protein>
    <recommendedName>
        <fullName evidence="1">Mitochondrial import inner membrane translocase subunit</fullName>
    </recommendedName>
</protein>
<evidence type="ECO:0000256" key="2">
    <source>
        <dbReference type="SAM" id="MobiDB-lite"/>
    </source>
</evidence>
<keyword evidence="1" id="KW-0811">Translocation</keyword>
<feature type="compositionally biased region" description="Gly residues" evidence="2">
    <location>
        <begin position="39"/>
        <end position="50"/>
    </location>
</feature>
<keyword evidence="1" id="KW-0496">Mitochondrion</keyword>
<evidence type="ECO:0000256" key="1">
    <source>
        <dbReference type="RuleBase" id="RU367043"/>
    </source>
</evidence>
<organism evidence="4">
    <name type="scientific">Proboscia inermis</name>
    <dbReference type="NCBI Taxonomy" id="420281"/>
    <lineage>
        <taxon>Eukaryota</taxon>
        <taxon>Sar</taxon>
        <taxon>Stramenopiles</taxon>
        <taxon>Ochrophyta</taxon>
        <taxon>Bacillariophyta</taxon>
        <taxon>Coscinodiscophyceae</taxon>
        <taxon>Rhizosoleniophycidae</taxon>
        <taxon>Rhizosoleniales</taxon>
        <taxon>Rhizosoleniaceae</taxon>
        <taxon>Proboscia</taxon>
    </lineage>
</organism>
<sequence length="127" mass="13326">MGWFGGGSSSNDSSGASASSTSISNTDPMYDDYSAEPSGGSGMEMSGGAGDLQQFSTAIQQQMIVEQVVTKLTEASFEKCIQGKPSESLSGRESACIYATVGKWLDTSEFMRGRMEKMQQQGGGGFS</sequence>
<keyword evidence="1" id="KW-1015">Disulfide bond</keyword>
<dbReference type="InterPro" id="IPR004217">
    <property type="entry name" value="Tim10-like"/>
</dbReference>
<evidence type="ECO:0000259" key="3">
    <source>
        <dbReference type="Pfam" id="PF02953"/>
    </source>
</evidence>
<proteinExistence type="inferred from homology"/>
<dbReference type="InterPro" id="IPR035427">
    <property type="entry name" value="Tim10-like_dom_sf"/>
</dbReference>
<feature type="domain" description="Tim10-like" evidence="3">
    <location>
        <begin position="54"/>
        <end position="116"/>
    </location>
</feature>
<reference evidence="4" key="1">
    <citation type="submission" date="2021-01" db="EMBL/GenBank/DDBJ databases">
        <authorList>
            <person name="Corre E."/>
            <person name="Pelletier E."/>
            <person name="Niang G."/>
            <person name="Scheremetjew M."/>
            <person name="Finn R."/>
            <person name="Kale V."/>
            <person name="Holt S."/>
            <person name="Cochrane G."/>
            <person name="Meng A."/>
            <person name="Brown T."/>
            <person name="Cohen L."/>
        </authorList>
    </citation>
    <scope>NUCLEOTIDE SEQUENCE</scope>
    <source>
        <strain evidence="4">CCAP1064/1</strain>
    </source>
</reference>
<comment type="function">
    <text evidence="1">Mitochondrial intermembrane chaperone that participates in the import and insertion of some multi-pass transmembrane proteins into the mitochondrial inner membrane. Also required for the transfer of beta-barrel precursors from the TOM complex to the sorting and assembly machinery (SAM complex) of the outer membrane. Acts as a chaperone-like protein that protects the hydrophobic precursors from aggregation and guide them through the mitochondrial intermembrane space.</text>
</comment>
<comment type="subunit">
    <text evidence="1">Heterohexamer.</text>
</comment>
<keyword evidence="1" id="KW-0472">Membrane</keyword>
<gene>
    <name evidence="4" type="ORF">PINE0816_LOCUS6830</name>
</gene>
<dbReference type="Pfam" id="PF02953">
    <property type="entry name" value="zf-Tim10_DDP"/>
    <property type="match status" value="1"/>
</dbReference>
<dbReference type="GO" id="GO:0005743">
    <property type="term" value="C:mitochondrial inner membrane"/>
    <property type="evidence" value="ECO:0007669"/>
    <property type="project" value="UniProtKB-SubCell"/>
</dbReference>
<comment type="domain">
    <text evidence="1">The twin CX3C motif contains 4 conserved Cys residues that form 2 disulfide bonds in the mitochondrial intermembrane space.</text>
</comment>
<keyword evidence="1" id="KW-0653">Protein transport</keyword>
<keyword evidence="1" id="KW-0813">Transport</keyword>
<feature type="compositionally biased region" description="Low complexity" evidence="2">
    <location>
        <begin position="9"/>
        <end position="27"/>
    </location>
</feature>
<keyword evidence="1" id="KW-0143">Chaperone</keyword>
<dbReference type="AlphaFoldDB" id="A0A7S0GC03"/>